<organism evidence="1 2">
    <name type="scientific">Natronoglycomyces albus</name>
    <dbReference type="NCBI Taxonomy" id="2811108"/>
    <lineage>
        <taxon>Bacteria</taxon>
        <taxon>Bacillati</taxon>
        <taxon>Actinomycetota</taxon>
        <taxon>Actinomycetes</taxon>
        <taxon>Glycomycetales</taxon>
        <taxon>Glycomycetaceae</taxon>
        <taxon>Natronoglycomyces</taxon>
    </lineage>
</organism>
<evidence type="ECO:0000313" key="1">
    <source>
        <dbReference type="EMBL" id="QSB07159.1"/>
    </source>
</evidence>
<dbReference type="EMBL" id="CP070498">
    <property type="protein sequence ID" value="QSB07159.1"/>
    <property type="molecule type" value="Genomic_DNA"/>
</dbReference>
<reference evidence="1" key="1">
    <citation type="submission" date="2021-02" db="EMBL/GenBank/DDBJ databases">
        <title>Natronoglycomyces albus gen. nov., sp. nov, a haloalkaliphilic actinobacterium from a soda solonchak soil.</title>
        <authorList>
            <person name="Sorokin D.Y."/>
            <person name="Khijniak T.V."/>
            <person name="Zakharycheva A.P."/>
            <person name="Boueva O.V."/>
            <person name="Ariskina E.V."/>
            <person name="Hahnke R.L."/>
            <person name="Bunk B."/>
            <person name="Sproer C."/>
            <person name="Schumann P."/>
            <person name="Evtushenko L.I."/>
            <person name="Kublanov I.V."/>
        </authorList>
    </citation>
    <scope>NUCLEOTIDE SEQUENCE</scope>
    <source>
        <strain evidence="1">DSM 106290</strain>
        <plasmid evidence="1">p1</plasmid>
    </source>
</reference>
<evidence type="ECO:0000313" key="2">
    <source>
        <dbReference type="Proteomes" id="UP000662939"/>
    </source>
</evidence>
<protein>
    <submittedName>
        <fullName evidence="1">Uncharacterized protein</fullName>
    </submittedName>
</protein>
<proteinExistence type="predicted"/>
<keyword evidence="2" id="KW-1185">Reference proteome</keyword>
<name>A0A895XV73_9ACTN</name>
<dbReference type="RefSeq" id="WP_213173154.1">
    <property type="nucleotide sequence ID" value="NZ_CP070498.1"/>
</dbReference>
<dbReference type="KEGG" id="nav:JQS30_17100"/>
<gene>
    <name evidence="1" type="ORF">JQS30_17100</name>
</gene>
<geneLocation type="plasmid" evidence="1 2">
    <name>p1</name>
</geneLocation>
<dbReference type="AlphaFoldDB" id="A0A895XV73"/>
<accession>A0A895XV73</accession>
<sequence>MTYEKFHREFTNTNVKPFDVSTNTVYDYVGSHLCRINGEIKTVSAPDYWCRYCENEIHLTTHSHLCEVAEGEVTGLDNLKPINWVDHRCPTCGIEHEGPDNPKMCTQCRECPTN</sequence>
<dbReference type="Proteomes" id="UP000662939">
    <property type="component" value="Plasmid p1"/>
</dbReference>
<keyword evidence="1" id="KW-0614">Plasmid</keyword>